<dbReference type="EMBL" id="LVVM01003952">
    <property type="protein sequence ID" value="OJA13965.1"/>
    <property type="molecule type" value="Genomic_DNA"/>
</dbReference>
<feature type="transmembrane region" description="Helical" evidence="1">
    <location>
        <begin position="12"/>
        <end position="30"/>
    </location>
</feature>
<feature type="transmembrane region" description="Helical" evidence="1">
    <location>
        <begin position="219"/>
        <end position="241"/>
    </location>
</feature>
<proteinExistence type="predicted"/>
<keyword evidence="1" id="KW-0472">Membrane</keyword>
<gene>
    <name evidence="2" type="ORF">AZE42_03609</name>
</gene>
<keyword evidence="3" id="KW-1185">Reference proteome</keyword>
<dbReference type="AlphaFoldDB" id="A0A1J8PYP8"/>
<reference evidence="2 3" key="1">
    <citation type="submission" date="2016-03" db="EMBL/GenBank/DDBJ databases">
        <title>Comparative genomics of the ectomycorrhizal sister species Rhizopogon vinicolor and Rhizopogon vesiculosus (Basidiomycota: Boletales) reveals a divergence of the mating type B locus.</title>
        <authorList>
            <person name="Mujic A.B."/>
            <person name="Kuo A."/>
            <person name="Tritt A."/>
            <person name="Lipzen A."/>
            <person name="Chen C."/>
            <person name="Johnson J."/>
            <person name="Sharma A."/>
            <person name="Barry K."/>
            <person name="Grigoriev I.V."/>
            <person name="Spatafora J.W."/>
        </authorList>
    </citation>
    <scope>NUCLEOTIDE SEQUENCE [LARGE SCALE GENOMIC DNA]</scope>
    <source>
        <strain evidence="2 3">AM-OR11-056</strain>
    </source>
</reference>
<evidence type="ECO:0000313" key="3">
    <source>
        <dbReference type="Proteomes" id="UP000183567"/>
    </source>
</evidence>
<feature type="transmembrane region" description="Helical" evidence="1">
    <location>
        <begin position="84"/>
        <end position="107"/>
    </location>
</feature>
<organism evidence="2 3">
    <name type="scientific">Rhizopogon vesiculosus</name>
    <dbReference type="NCBI Taxonomy" id="180088"/>
    <lineage>
        <taxon>Eukaryota</taxon>
        <taxon>Fungi</taxon>
        <taxon>Dikarya</taxon>
        <taxon>Basidiomycota</taxon>
        <taxon>Agaricomycotina</taxon>
        <taxon>Agaricomycetes</taxon>
        <taxon>Agaricomycetidae</taxon>
        <taxon>Boletales</taxon>
        <taxon>Suillineae</taxon>
        <taxon>Rhizopogonaceae</taxon>
        <taxon>Rhizopogon</taxon>
    </lineage>
</organism>
<evidence type="ECO:0000313" key="2">
    <source>
        <dbReference type="EMBL" id="OJA13965.1"/>
    </source>
</evidence>
<dbReference type="OrthoDB" id="3339358at2759"/>
<dbReference type="STRING" id="180088.A0A1J8PYP8"/>
<feature type="transmembrane region" description="Helical" evidence="1">
    <location>
        <begin position="158"/>
        <end position="174"/>
    </location>
</feature>
<dbReference type="Proteomes" id="UP000183567">
    <property type="component" value="Unassembled WGS sequence"/>
</dbReference>
<sequence>MPRNTSQHPLLKINVAFALSLILPLAISFLNPAWRFAQFTPQHLIYPRDFLPLVTAFWASPTHILGQLSRLLQAGIVACFPQALAVHSVFAIWVVIALARTLSGFLLSRGVGWAYPQLFNHWALYETSSGIGPALAVYLITYGWLWTGSLPQKYRSDTMESLVIIATCLSLCWLDNAPWTYAMASITSVALWLVQATNRSSLRQHSPNPMALDVRRPRSVMQTAMFFLLLIPVRVILANILPSKTLHMPTSPHGTGPFLEILILSYPRPGDTASADSLLSQTISSYLPYADSSTVVSVFTHATAHVSFTHAKEHFAQTPITFYTDMDMHEESYASQHLHVAEAFRWASEKPSQAEWVMLVEDDFPLCSKWGWRGILGVMSELKRGGKYGGFVGTGGSGLVIHHSLLPILTHTLRIHALKHSPIPPSVPRRPADIIIQDCLLGTDVLCPRDTEGPTLVITSRLIMDHIGGSASTAIGRMYHAEKWRCGWRHPFHGLMQVDVVPV</sequence>
<name>A0A1J8PYP8_9AGAM</name>
<keyword evidence="1" id="KW-1133">Transmembrane helix</keyword>
<protein>
    <submittedName>
        <fullName evidence="2">Uncharacterized protein</fullName>
    </submittedName>
</protein>
<feature type="transmembrane region" description="Helical" evidence="1">
    <location>
        <begin position="127"/>
        <end position="146"/>
    </location>
</feature>
<accession>A0A1J8PYP8</accession>
<comment type="caution">
    <text evidence="2">The sequence shown here is derived from an EMBL/GenBank/DDBJ whole genome shotgun (WGS) entry which is preliminary data.</text>
</comment>
<evidence type="ECO:0000256" key="1">
    <source>
        <dbReference type="SAM" id="Phobius"/>
    </source>
</evidence>
<feature type="transmembrane region" description="Helical" evidence="1">
    <location>
        <begin position="50"/>
        <end position="72"/>
    </location>
</feature>
<keyword evidence="1" id="KW-0812">Transmembrane</keyword>